<dbReference type="Pfam" id="PF00313">
    <property type="entry name" value="CSD"/>
    <property type="match status" value="1"/>
</dbReference>
<comment type="caution">
    <text evidence="3">The sequence shown here is derived from an EMBL/GenBank/DDBJ whole genome shotgun (WGS) entry which is preliminary data.</text>
</comment>
<evidence type="ECO:0000256" key="1">
    <source>
        <dbReference type="SAM" id="MobiDB-lite"/>
    </source>
</evidence>
<feature type="domain" description="CSD" evidence="2">
    <location>
        <begin position="24"/>
        <end position="93"/>
    </location>
</feature>
<evidence type="ECO:0000259" key="2">
    <source>
        <dbReference type="PROSITE" id="PS51857"/>
    </source>
</evidence>
<keyword evidence="4" id="KW-1185">Reference proteome</keyword>
<accession>A0A267GMB9</accession>
<dbReference type="GO" id="GO:0003676">
    <property type="term" value="F:nucleic acid binding"/>
    <property type="evidence" value="ECO:0007669"/>
    <property type="project" value="InterPro"/>
</dbReference>
<dbReference type="InterPro" id="IPR011129">
    <property type="entry name" value="CSD"/>
</dbReference>
<dbReference type="InterPro" id="IPR012340">
    <property type="entry name" value="NA-bd_OB-fold"/>
</dbReference>
<protein>
    <recommendedName>
        <fullName evidence="2">CSD domain-containing protein</fullName>
    </recommendedName>
</protein>
<dbReference type="STRING" id="282301.A0A267GMB9"/>
<dbReference type="PANTHER" id="PTHR11544">
    <property type="entry name" value="COLD SHOCK DOMAIN CONTAINING PROTEINS"/>
    <property type="match status" value="1"/>
</dbReference>
<dbReference type="SMART" id="SM00357">
    <property type="entry name" value="CSP"/>
    <property type="match status" value="1"/>
</dbReference>
<dbReference type="PROSITE" id="PS51857">
    <property type="entry name" value="CSD_2"/>
    <property type="match status" value="1"/>
</dbReference>
<dbReference type="SUPFAM" id="SSF50249">
    <property type="entry name" value="Nucleic acid-binding proteins"/>
    <property type="match status" value="1"/>
</dbReference>
<dbReference type="EMBL" id="NIVC01000274">
    <property type="protein sequence ID" value="PAA86564.1"/>
    <property type="molecule type" value="Genomic_DNA"/>
</dbReference>
<dbReference type="PRINTS" id="PR00050">
    <property type="entry name" value="COLDSHOCK"/>
</dbReference>
<reference evidence="3 4" key="1">
    <citation type="submission" date="2017-06" db="EMBL/GenBank/DDBJ databases">
        <title>A platform for efficient transgenesis in Macrostomum lignano, a flatworm model organism for stem cell research.</title>
        <authorList>
            <person name="Berezikov E."/>
        </authorList>
    </citation>
    <scope>NUCLEOTIDE SEQUENCE [LARGE SCALE GENOMIC DNA]</scope>
    <source>
        <strain evidence="3">DV1</strain>
        <tissue evidence="3">Whole organism</tissue>
    </source>
</reference>
<feature type="compositionally biased region" description="Gly residues" evidence="1">
    <location>
        <begin position="112"/>
        <end position="121"/>
    </location>
</feature>
<evidence type="ECO:0000313" key="4">
    <source>
        <dbReference type="Proteomes" id="UP000215902"/>
    </source>
</evidence>
<dbReference type="FunFam" id="2.40.50.140:FF:000054">
    <property type="entry name" value="Nuclease-sensitive element-binding protein 1"/>
    <property type="match status" value="1"/>
</dbReference>
<evidence type="ECO:0000313" key="3">
    <source>
        <dbReference type="EMBL" id="PAA86564.1"/>
    </source>
</evidence>
<dbReference type="Gene3D" id="2.40.50.140">
    <property type="entry name" value="Nucleic acid-binding proteins"/>
    <property type="match status" value="1"/>
</dbReference>
<proteinExistence type="predicted"/>
<sequence>MATNDTAKTDNTETKAEKKVVATKVTGTVKWFNVKNGYGFVNRDDTKEDIFVHQSAIVKNNPRKFQRSVGDGEQVEFDVVQGDKGLEAANVTGPGGTAVKGSEYAADRQSNRGGGGGGGGGGGRGAAVTGLAAVAAAAIRTVTVLLKLRLAAAVAAASAVVAVADEAADEAVAVAATAITSRQGALTVPLVAAAVAGAAVELAAVRASDVAVEATKRPPSKDKWI</sequence>
<name>A0A267GMB9_9PLAT</name>
<gene>
    <name evidence="3" type="ORF">BOX15_Mlig026975g2</name>
</gene>
<organism evidence="3 4">
    <name type="scientific">Macrostomum lignano</name>
    <dbReference type="NCBI Taxonomy" id="282301"/>
    <lineage>
        <taxon>Eukaryota</taxon>
        <taxon>Metazoa</taxon>
        <taxon>Spiralia</taxon>
        <taxon>Lophotrochozoa</taxon>
        <taxon>Platyhelminthes</taxon>
        <taxon>Rhabditophora</taxon>
        <taxon>Macrostomorpha</taxon>
        <taxon>Macrostomida</taxon>
        <taxon>Macrostomidae</taxon>
        <taxon>Macrostomum</taxon>
    </lineage>
</organism>
<dbReference type="Proteomes" id="UP000215902">
    <property type="component" value="Unassembled WGS sequence"/>
</dbReference>
<dbReference type="CDD" id="cd04458">
    <property type="entry name" value="CSP_CDS"/>
    <property type="match status" value="1"/>
</dbReference>
<dbReference type="AlphaFoldDB" id="A0A267GMB9"/>
<dbReference type="InterPro" id="IPR050181">
    <property type="entry name" value="Cold_shock_domain"/>
</dbReference>
<dbReference type="OrthoDB" id="203339at2759"/>
<dbReference type="InterPro" id="IPR002059">
    <property type="entry name" value="CSP_DNA-bd"/>
</dbReference>
<feature type="region of interest" description="Disordered" evidence="1">
    <location>
        <begin position="90"/>
        <end position="121"/>
    </location>
</feature>